<evidence type="ECO:0000313" key="9">
    <source>
        <dbReference type="EMBL" id="TYC09982.1"/>
    </source>
</evidence>
<keyword evidence="4 7" id="KW-0812">Transmembrane</keyword>
<dbReference type="EMBL" id="VSFF01000013">
    <property type="protein sequence ID" value="TYC09982.1"/>
    <property type="molecule type" value="Genomic_DNA"/>
</dbReference>
<feature type="transmembrane region" description="Helical" evidence="7">
    <location>
        <begin position="409"/>
        <end position="427"/>
    </location>
</feature>
<dbReference type="GO" id="GO:0005886">
    <property type="term" value="C:plasma membrane"/>
    <property type="evidence" value="ECO:0007669"/>
    <property type="project" value="UniProtKB-SubCell"/>
</dbReference>
<evidence type="ECO:0000256" key="7">
    <source>
        <dbReference type="SAM" id="Phobius"/>
    </source>
</evidence>
<name>A0A5D0TXC9_9ACTN</name>
<dbReference type="AlphaFoldDB" id="A0A5D0TXC9"/>
<dbReference type="InterPro" id="IPR004638">
    <property type="entry name" value="EmrB-like"/>
</dbReference>
<dbReference type="PANTHER" id="PTHR42718:SF42">
    <property type="entry name" value="EXPORT PROTEIN"/>
    <property type="match status" value="1"/>
</dbReference>
<keyword evidence="2" id="KW-0813">Transport</keyword>
<evidence type="ECO:0000256" key="2">
    <source>
        <dbReference type="ARBA" id="ARBA00022448"/>
    </source>
</evidence>
<dbReference type="PROSITE" id="PS50850">
    <property type="entry name" value="MFS"/>
    <property type="match status" value="1"/>
</dbReference>
<dbReference type="PANTHER" id="PTHR42718">
    <property type="entry name" value="MAJOR FACILITATOR SUPERFAMILY MULTIDRUG TRANSPORTER MFSC"/>
    <property type="match status" value="1"/>
</dbReference>
<feature type="transmembrane region" description="Helical" evidence="7">
    <location>
        <begin position="229"/>
        <end position="251"/>
    </location>
</feature>
<feature type="transmembrane region" description="Helical" evidence="7">
    <location>
        <begin position="140"/>
        <end position="162"/>
    </location>
</feature>
<dbReference type="OrthoDB" id="7375466at2"/>
<protein>
    <submittedName>
        <fullName evidence="9">MFS transporter</fullName>
    </submittedName>
</protein>
<feature type="transmembrane region" description="Helical" evidence="7">
    <location>
        <begin position="439"/>
        <end position="457"/>
    </location>
</feature>
<dbReference type="CDD" id="cd17321">
    <property type="entry name" value="MFS_MMR_MDR_like"/>
    <property type="match status" value="1"/>
</dbReference>
<evidence type="ECO:0000256" key="6">
    <source>
        <dbReference type="ARBA" id="ARBA00023136"/>
    </source>
</evidence>
<reference evidence="9 10" key="1">
    <citation type="submission" date="2019-08" db="EMBL/GenBank/DDBJ databases">
        <title>Actinomadura sp. nov. CYP1-5 isolated from mountain soil.</title>
        <authorList>
            <person name="Songsumanus A."/>
            <person name="Kuncharoen N."/>
            <person name="Kudo T."/>
            <person name="Yuki M."/>
            <person name="Igarashi Y."/>
            <person name="Tanasupawat S."/>
        </authorList>
    </citation>
    <scope>NUCLEOTIDE SEQUENCE [LARGE SCALE GENOMIC DNA]</scope>
    <source>
        <strain evidence="9 10">GKU157</strain>
    </source>
</reference>
<evidence type="ECO:0000313" key="10">
    <source>
        <dbReference type="Proteomes" id="UP000322634"/>
    </source>
</evidence>
<organism evidence="9 10">
    <name type="scientific">Actinomadura syzygii</name>
    <dbReference type="NCBI Taxonomy" id="1427538"/>
    <lineage>
        <taxon>Bacteria</taxon>
        <taxon>Bacillati</taxon>
        <taxon>Actinomycetota</taxon>
        <taxon>Actinomycetes</taxon>
        <taxon>Streptosporangiales</taxon>
        <taxon>Thermomonosporaceae</taxon>
        <taxon>Actinomadura</taxon>
    </lineage>
</organism>
<dbReference type="Pfam" id="PF07690">
    <property type="entry name" value="MFS_1"/>
    <property type="match status" value="1"/>
</dbReference>
<proteinExistence type="predicted"/>
<feature type="transmembrane region" description="Helical" evidence="7">
    <location>
        <begin position="15"/>
        <end position="38"/>
    </location>
</feature>
<keyword evidence="3" id="KW-1003">Cell membrane</keyword>
<comment type="subcellular location">
    <subcellularLocation>
        <location evidence="1">Cell membrane</location>
        <topology evidence="1">Multi-pass membrane protein</topology>
    </subcellularLocation>
</comment>
<keyword evidence="6 7" id="KW-0472">Membrane</keyword>
<feature type="transmembrane region" description="Helical" evidence="7">
    <location>
        <begin position="107"/>
        <end position="128"/>
    </location>
</feature>
<dbReference type="InterPro" id="IPR020846">
    <property type="entry name" value="MFS_dom"/>
</dbReference>
<accession>A0A5D0TXC9</accession>
<feature type="transmembrane region" description="Helical" evidence="7">
    <location>
        <begin position="58"/>
        <end position="75"/>
    </location>
</feature>
<dbReference type="Gene3D" id="1.20.1250.20">
    <property type="entry name" value="MFS general substrate transporter like domains"/>
    <property type="match status" value="1"/>
</dbReference>
<evidence type="ECO:0000256" key="3">
    <source>
        <dbReference type="ARBA" id="ARBA00022475"/>
    </source>
</evidence>
<evidence type="ECO:0000256" key="4">
    <source>
        <dbReference type="ARBA" id="ARBA00022692"/>
    </source>
</evidence>
<dbReference type="Gene3D" id="1.20.1720.10">
    <property type="entry name" value="Multidrug resistance protein D"/>
    <property type="match status" value="1"/>
</dbReference>
<gene>
    <name evidence="9" type="ORF">FXF65_33310</name>
</gene>
<feature type="transmembrane region" description="Helical" evidence="7">
    <location>
        <begin position="205"/>
        <end position="223"/>
    </location>
</feature>
<evidence type="ECO:0000259" key="8">
    <source>
        <dbReference type="PROSITE" id="PS50850"/>
    </source>
</evidence>
<feature type="transmembrane region" description="Helical" evidence="7">
    <location>
        <begin position="272"/>
        <end position="293"/>
    </location>
</feature>
<keyword evidence="5 7" id="KW-1133">Transmembrane helix</keyword>
<dbReference type="InterPro" id="IPR036259">
    <property type="entry name" value="MFS_trans_sf"/>
</dbReference>
<feature type="transmembrane region" description="Helical" evidence="7">
    <location>
        <begin position="339"/>
        <end position="358"/>
    </location>
</feature>
<feature type="domain" description="Major facilitator superfamily (MFS) profile" evidence="8">
    <location>
        <begin position="16"/>
        <end position="461"/>
    </location>
</feature>
<feature type="transmembrane region" description="Helical" evidence="7">
    <location>
        <begin position="364"/>
        <end position="388"/>
    </location>
</feature>
<dbReference type="SUPFAM" id="SSF103473">
    <property type="entry name" value="MFS general substrate transporter"/>
    <property type="match status" value="1"/>
</dbReference>
<dbReference type="NCBIfam" id="TIGR00711">
    <property type="entry name" value="efflux_EmrB"/>
    <property type="match status" value="1"/>
</dbReference>
<keyword evidence="10" id="KW-1185">Reference proteome</keyword>
<dbReference type="InterPro" id="IPR011701">
    <property type="entry name" value="MFS"/>
</dbReference>
<dbReference type="Proteomes" id="UP000322634">
    <property type="component" value="Unassembled WGS sequence"/>
</dbReference>
<evidence type="ECO:0000256" key="5">
    <source>
        <dbReference type="ARBA" id="ARBA00022989"/>
    </source>
</evidence>
<dbReference type="PRINTS" id="PR01036">
    <property type="entry name" value="TCRTETB"/>
</dbReference>
<feature type="transmembrane region" description="Helical" evidence="7">
    <location>
        <begin position="299"/>
        <end position="319"/>
    </location>
</feature>
<comment type="caution">
    <text evidence="9">The sequence shown here is derived from an EMBL/GenBank/DDBJ whole genome shotgun (WGS) entry which is preliminary data.</text>
</comment>
<sequence length="496" mass="50112">MPTDRLALGSTRARWLLAVTVLGSGIAFLDSTVVNVALPAIGRELGGGLAEQQWVLDGYLLTLSALLLAGGAAGDRYGRRRVFTGGLVLFTVASLGCGLAPSAHTLIIARLVQGVGAAALVPGSLALIDAGIREEDRGRAVGLWAGMSGVTSALGPFIGGWLVDAVSWRWVFFINLPLAGVALVMTRRLAESSDPTSRERGRFDAVGAVLVTLGLAGVIYALIEGPSRGWRPTTVGAAAVGIAALIAFPLVEARVAAPLLPPGLFRSRQFTGANLTTLAVYAAMGGALFLLALQLQQSLGYSALDAGLATLPTTVIMLLASPRMGAVAQRTGPRLPMTAGPLVAGAGLALMARIVPGAGYPEAVLPAVVVFGIGLSLTVAPLTTTVLASVAERHVGVASGVNNAISRMAGLLAVAVLPLAAGLDAGAGQPLGPGFPRAMYIAAGVAVLGGLVALATVRAAAPVEAHPLPGVYQACQHPCTRTSERPVAASGADGSR</sequence>
<dbReference type="GO" id="GO:0022857">
    <property type="term" value="F:transmembrane transporter activity"/>
    <property type="evidence" value="ECO:0007669"/>
    <property type="project" value="InterPro"/>
</dbReference>
<dbReference type="RefSeq" id="WP_148354030.1">
    <property type="nucleotide sequence ID" value="NZ_JBHSBF010000005.1"/>
</dbReference>
<feature type="transmembrane region" description="Helical" evidence="7">
    <location>
        <begin position="82"/>
        <end position="101"/>
    </location>
</feature>
<feature type="transmembrane region" description="Helical" evidence="7">
    <location>
        <begin position="168"/>
        <end position="185"/>
    </location>
</feature>
<evidence type="ECO:0000256" key="1">
    <source>
        <dbReference type="ARBA" id="ARBA00004651"/>
    </source>
</evidence>